<keyword evidence="5" id="KW-0812">Transmembrane</keyword>
<dbReference type="GO" id="GO:0003735">
    <property type="term" value="F:structural constituent of ribosome"/>
    <property type="evidence" value="ECO:0007669"/>
    <property type="project" value="InterPro"/>
</dbReference>
<dbReference type="InterPro" id="IPR020934">
    <property type="entry name" value="Ribosomal_uS19_CS"/>
</dbReference>
<keyword evidence="5" id="KW-1133">Transmembrane helix</keyword>
<name>A0A2S4VXP1_9BASI</name>
<keyword evidence="5" id="KW-0472">Membrane</keyword>
<dbReference type="Pfam" id="PF00203">
    <property type="entry name" value="Ribosomal_S19"/>
    <property type="match status" value="1"/>
</dbReference>
<dbReference type="GO" id="GO:0000028">
    <property type="term" value="P:ribosomal small subunit assembly"/>
    <property type="evidence" value="ECO:0007669"/>
    <property type="project" value="TreeGrafter"/>
</dbReference>
<feature type="transmembrane region" description="Helical" evidence="5">
    <location>
        <begin position="84"/>
        <end position="105"/>
    </location>
</feature>
<evidence type="ECO:0008006" key="8">
    <source>
        <dbReference type="Google" id="ProtNLM"/>
    </source>
</evidence>
<evidence type="ECO:0000256" key="5">
    <source>
        <dbReference type="SAM" id="Phobius"/>
    </source>
</evidence>
<evidence type="ECO:0000256" key="3">
    <source>
        <dbReference type="ARBA" id="ARBA00023274"/>
    </source>
</evidence>
<dbReference type="VEuPathDB" id="FungiDB:PSTT_03082"/>
<dbReference type="GO" id="GO:0005763">
    <property type="term" value="C:mitochondrial small ribosomal subunit"/>
    <property type="evidence" value="ECO:0007669"/>
    <property type="project" value="TreeGrafter"/>
</dbReference>
<comment type="caution">
    <text evidence="6">The sequence shown here is derived from an EMBL/GenBank/DDBJ whole genome shotgun (WGS) entry which is preliminary data.</text>
</comment>
<dbReference type="SUPFAM" id="SSF54570">
    <property type="entry name" value="Ribosomal protein S19"/>
    <property type="match status" value="1"/>
</dbReference>
<evidence type="ECO:0000256" key="1">
    <source>
        <dbReference type="ARBA" id="ARBA00007345"/>
    </source>
</evidence>
<organism evidence="6 7">
    <name type="scientific">Puccinia striiformis</name>
    <dbReference type="NCBI Taxonomy" id="27350"/>
    <lineage>
        <taxon>Eukaryota</taxon>
        <taxon>Fungi</taxon>
        <taxon>Dikarya</taxon>
        <taxon>Basidiomycota</taxon>
        <taxon>Pucciniomycotina</taxon>
        <taxon>Pucciniomycetes</taxon>
        <taxon>Pucciniales</taxon>
        <taxon>Pucciniaceae</taxon>
        <taxon>Puccinia</taxon>
    </lineage>
</organism>
<proteinExistence type="inferred from homology"/>
<evidence type="ECO:0000313" key="7">
    <source>
        <dbReference type="Proteomes" id="UP000239156"/>
    </source>
</evidence>
<keyword evidence="7" id="KW-1185">Reference proteome</keyword>
<gene>
    <name evidence="6" type="ORF">PSTT_03082</name>
</gene>
<dbReference type="PROSITE" id="PS00323">
    <property type="entry name" value="RIBOSOMAL_S19"/>
    <property type="match status" value="1"/>
</dbReference>
<dbReference type="PRINTS" id="PR00975">
    <property type="entry name" value="RIBOSOMALS19"/>
</dbReference>
<evidence type="ECO:0000256" key="4">
    <source>
        <dbReference type="RuleBase" id="RU003485"/>
    </source>
</evidence>
<keyword evidence="3 4" id="KW-0687">Ribonucleoprotein</keyword>
<protein>
    <recommendedName>
        <fullName evidence="8">30S ribosomal protein S19</fullName>
    </recommendedName>
</protein>
<dbReference type="InterPro" id="IPR002222">
    <property type="entry name" value="Ribosomal_uS19"/>
</dbReference>
<dbReference type="InterPro" id="IPR023575">
    <property type="entry name" value="Ribosomal_uS19_SF"/>
</dbReference>
<reference evidence="6" key="1">
    <citation type="submission" date="2017-12" db="EMBL/GenBank/DDBJ databases">
        <title>Gene loss provides genomic basis for host adaptation in cereal stripe rust fungi.</title>
        <authorList>
            <person name="Xia C."/>
        </authorList>
    </citation>
    <scope>NUCLEOTIDE SEQUENCE [LARGE SCALE GENOMIC DNA]</scope>
    <source>
        <strain evidence="6">93-210</strain>
    </source>
</reference>
<dbReference type="HAMAP" id="MF_00531">
    <property type="entry name" value="Ribosomal_uS19"/>
    <property type="match status" value="1"/>
</dbReference>
<dbReference type="GO" id="GO:0006412">
    <property type="term" value="P:translation"/>
    <property type="evidence" value="ECO:0007669"/>
    <property type="project" value="InterPro"/>
</dbReference>
<keyword evidence="2 4" id="KW-0689">Ribosomal protein</keyword>
<dbReference type="PANTHER" id="PTHR11880">
    <property type="entry name" value="RIBOSOMAL PROTEIN S19P FAMILY MEMBER"/>
    <property type="match status" value="1"/>
</dbReference>
<dbReference type="PANTHER" id="PTHR11880:SF8">
    <property type="entry name" value="SMALL RIBOSOMAL SUBUNIT PROTEIN US19M"/>
    <property type="match status" value="1"/>
</dbReference>
<dbReference type="Gene3D" id="3.30.860.10">
    <property type="entry name" value="30s Ribosomal Protein S19, Chain A"/>
    <property type="match status" value="1"/>
</dbReference>
<evidence type="ECO:0000256" key="2">
    <source>
        <dbReference type="ARBA" id="ARBA00022980"/>
    </source>
</evidence>
<dbReference type="Proteomes" id="UP000239156">
    <property type="component" value="Unassembled WGS sequence"/>
</dbReference>
<accession>A0A2S4VXP1</accession>
<dbReference type="EMBL" id="PKSL01000019">
    <property type="protein sequence ID" value="POW14268.1"/>
    <property type="molecule type" value="Genomic_DNA"/>
</dbReference>
<evidence type="ECO:0000313" key="6">
    <source>
        <dbReference type="EMBL" id="POW14268.1"/>
    </source>
</evidence>
<comment type="similarity">
    <text evidence="1 4">Belongs to the universal ribosomal protein uS19 family.</text>
</comment>
<dbReference type="AlphaFoldDB" id="A0A2S4VXP1"/>
<dbReference type="VEuPathDB" id="FungiDB:PSHT_03394"/>
<sequence length="178" mass="20629">MRTTLVSLARSAWKGPYFTAFPNLAEALQTNTAIRTSARACTILPNFRRLKLLVHNGKEYIPVNITAQMVGHKLGEFSPTRKRFSYKFSLCFSFLLPSMIFQIFATQRSLFAHVYHLTCLISYNRQSMITTMLIDLSFALAFQGFQESVDIQMEVFYLSSKQVSVLRKKRFLFHFLFL</sequence>
<dbReference type="GO" id="GO:0003723">
    <property type="term" value="F:RNA binding"/>
    <property type="evidence" value="ECO:0007669"/>
    <property type="project" value="InterPro"/>
</dbReference>